<feature type="domain" description="FAR1" evidence="2">
    <location>
        <begin position="58"/>
        <end position="146"/>
    </location>
</feature>
<keyword evidence="4" id="KW-1185">Reference proteome</keyword>
<dbReference type="EMBL" id="JADFTS010000009">
    <property type="protein sequence ID" value="KAF9589136.1"/>
    <property type="molecule type" value="Genomic_DNA"/>
</dbReference>
<dbReference type="Proteomes" id="UP000631114">
    <property type="component" value="Unassembled WGS sequence"/>
</dbReference>
<dbReference type="OrthoDB" id="1935346at2759"/>
<organism evidence="3 4">
    <name type="scientific">Coptis chinensis</name>
    <dbReference type="NCBI Taxonomy" id="261450"/>
    <lineage>
        <taxon>Eukaryota</taxon>
        <taxon>Viridiplantae</taxon>
        <taxon>Streptophyta</taxon>
        <taxon>Embryophyta</taxon>
        <taxon>Tracheophyta</taxon>
        <taxon>Spermatophyta</taxon>
        <taxon>Magnoliopsida</taxon>
        <taxon>Ranunculales</taxon>
        <taxon>Ranunculaceae</taxon>
        <taxon>Coptidoideae</taxon>
        <taxon>Coptis</taxon>
    </lineage>
</organism>
<accession>A0A835LJ11</accession>
<feature type="compositionally biased region" description="Polar residues" evidence="1">
    <location>
        <begin position="157"/>
        <end position="166"/>
    </location>
</feature>
<sequence>MDEVTTDGVEEIYTEGGINDNFEENIAVNNDDTNNFENVNLHCPCVRIEFDSHDDAYEFYNRYAGQVGFSVRKSSTCKSKPSNELIGRIFCCSLEGVRDLRSKPFEERSRNKADSKTGCKAMIAIRRRKSDTWIVSQFVKVHNHSTANKGPVRKNNDNPNKPTTRQQKPDKRARVQATDKHASNEIDYETQMYQARSVMDHSLHPYNVNPTYGFQPPFLNEGYFMPTDQQSLH</sequence>
<protein>
    <recommendedName>
        <fullName evidence="2">FAR1 domain-containing protein</fullName>
    </recommendedName>
</protein>
<dbReference type="AlphaFoldDB" id="A0A835LJ11"/>
<evidence type="ECO:0000256" key="1">
    <source>
        <dbReference type="SAM" id="MobiDB-lite"/>
    </source>
</evidence>
<evidence type="ECO:0000313" key="3">
    <source>
        <dbReference type="EMBL" id="KAF9589136.1"/>
    </source>
</evidence>
<feature type="non-terminal residue" evidence="3">
    <location>
        <position position="1"/>
    </location>
</feature>
<evidence type="ECO:0000259" key="2">
    <source>
        <dbReference type="Pfam" id="PF03101"/>
    </source>
</evidence>
<dbReference type="PANTHER" id="PTHR46328:SF30">
    <property type="entry name" value="OS04G0641500 PROTEIN"/>
    <property type="match status" value="1"/>
</dbReference>
<comment type="caution">
    <text evidence="3">The sequence shown here is derived from an EMBL/GenBank/DDBJ whole genome shotgun (WGS) entry which is preliminary data.</text>
</comment>
<dbReference type="InterPro" id="IPR004330">
    <property type="entry name" value="FAR1_DNA_bnd_dom"/>
</dbReference>
<proteinExistence type="predicted"/>
<evidence type="ECO:0000313" key="4">
    <source>
        <dbReference type="Proteomes" id="UP000631114"/>
    </source>
</evidence>
<reference evidence="3 4" key="1">
    <citation type="submission" date="2020-10" db="EMBL/GenBank/DDBJ databases">
        <title>The Coptis chinensis genome and diversification of protoberbering-type alkaloids.</title>
        <authorList>
            <person name="Wang B."/>
            <person name="Shu S."/>
            <person name="Song C."/>
            <person name="Liu Y."/>
        </authorList>
    </citation>
    <scope>NUCLEOTIDE SEQUENCE [LARGE SCALE GENOMIC DNA]</scope>
    <source>
        <strain evidence="3">HL-2020</strain>
        <tissue evidence="3">Leaf</tissue>
    </source>
</reference>
<dbReference type="Pfam" id="PF03101">
    <property type="entry name" value="FAR1"/>
    <property type="match status" value="1"/>
</dbReference>
<feature type="region of interest" description="Disordered" evidence="1">
    <location>
        <begin position="144"/>
        <end position="183"/>
    </location>
</feature>
<gene>
    <name evidence="3" type="ORF">IFM89_019186</name>
</gene>
<feature type="compositionally biased region" description="Basic and acidic residues" evidence="1">
    <location>
        <begin position="167"/>
        <end position="183"/>
    </location>
</feature>
<name>A0A835LJ11_9MAGN</name>
<dbReference type="PANTHER" id="PTHR46328">
    <property type="entry name" value="FAR-RED IMPAIRED RESPONSIVE (FAR1) FAMILY PROTEIN-RELATED"/>
    <property type="match status" value="1"/>
</dbReference>